<gene>
    <name evidence="1" type="ORF">GWK47_044995</name>
</gene>
<keyword evidence="2" id="KW-1185">Reference proteome</keyword>
<comment type="caution">
    <text evidence="1">The sequence shown here is derived from an EMBL/GenBank/DDBJ whole genome shotgun (WGS) entry which is preliminary data.</text>
</comment>
<dbReference type="AlphaFoldDB" id="A0A8J4YFZ1"/>
<dbReference type="OrthoDB" id="10014409at2759"/>
<sequence length="410" mass="43601">MTGGPSRSLTADGIAHAAEGISVESVLVEAGREGALGASVVVENGSVVVVKKAEVKTSVVEGGRRVEGEYSEVCGVALESILEAIEELKRCFVSEVNDLKSVVKKQEIAIRSLKCGGGGVSGVSGEAHARDVPGWVPERDVPRATTKAPSKSPGIGEWKVVDHGGDRPKEIKVNNDHVVCKNSFQVLSGLQKEDTEVRTVDDKSLPKGKILVVGDSQIRHLDSRFCDRDGMRMKSGRAVTAGKVNYEGLGRHLVEISGVGGIEGKEGPKISAAAAGKANYTGLERHLEVINDGNGRESGSRQGKGERLLGLSRWCSSSLAFARNGVNKLDVIRRHSVFSLRSRVELSTNSIITSVGRARPMYVAINTGISPPVRRVSRQATGGSRGGVVTVSHLRHWSPCRARQGDVIRG</sequence>
<evidence type="ECO:0000313" key="1">
    <source>
        <dbReference type="EMBL" id="KAG0722184.1"/>
    </source>
</evidence>
<dbReference type="EMBL" id="JACEEZ010009917">
    <property type="protein sequence ID" value="KAG0722184.1"/>
    <property type="molecule type" value="Genomic_DNA"/>
</dbReference>
<protein>
    <submittedName>
        <fullName evidence="1">Uncharacterized protein</fullName>
    </submittedName>
</protein>
<organism evidence="1 2">
    <name type="scientific">Chionoecetes opilio</name>
    <name type="common">Atlantic snow crab</name>
    <name type="synonym">Cancer opilio</name>
    <dbReference type="NCBI Taxonomy" id="41210"/>
    <lineage>
        <taxon>Eukaryota</taxon>
        <taxon>Metazoa</taxon>
        <taxon>Ecdysozoa</taxon>
        <taxon>Arthropoda</taxon>
        <taxon>Crustacea</taxon>
        <taxon>Multicrustacea</taxon>
        <taxon>Malacostraca</taxon>
        <taxon>Eumalacostraca</taxon>
        <taxon>Eucarida</taxon>
        <taxon>Decapoda</taxon>
        <taxon>Pleocyemata</taxon>
        <taxon>Brachyura</taxon>
        <taxon>Eubrachyura</taxon>
        <taxon>Majoidea</taxon>
        <taxon>Majidae</taxon>
        <taxon>Chionoecetes</taxon>
    </lineage>
</organism>
<reference evidence="1" key="1">
    <citation type="submission" date="2020-07" db="EMBL/GenBank/DDBJ databases">
        <title>The High-quality genome of the commercially important snow crab, Chionoecetes opilio.</title>
        <authorList>
            <person name="Jeong J.-H."/>
            <person name="Ryu S."/>
        </authorList>
    </citation>
    <scope>NUCLEOTIDE SEQUENCE</scope>
    <source>
        <strain evidence="1">MADBK_172401_WGS</strain>
        <tissue evidence="1">Digestive gland</tissue>
    </source>
</reference>
<name>A0A8J4YFZ1_CHIOP</name>
<accession>A0A8J4YFZ1</accession>
<proteinExistence type="predicted"/>
<evidence type="ECO:0000313" key="2">
    <source>
        <dbReference type="Proteomes" id="UP000770661"/>
    </source>
</evidence>
<dbReference type="Proteomes" id="UP000770661">
    <property type="component" value="Unassembled WGS sequence"/>
</dbReference>